<dbReference type="EMBL" id="CP017754">
    <property type="protein sequence ID" value="AOZ05883.1"/>
    <property type="molecule type" value="Genomic_DNA"/>
</dbReference>
<accession>A0A1D9I1E9</accession>
<reference evidence="1 2" key="1">
    <citation type="submission" date="2016-10" db="EMBL/GenBank/DDBJ databases">
        <title>Complete genome sequences of three Cupriavidus strains isolated from various Malaysian environments.</title>
        <authorList>
            <person name="Abdullah A.A.-A."/>
            <person name="Shafie N.A.H."/>
            <person name="Lau N.S."/>
        </authorList>
    </citation>
    <scope>NUCLEOTIDE SEQUENCE [LARGE SCALE GENOMIC DNA]</scope>
    <source>
        <strain evidence="1 2">USMAA1020</strain>
    </source>
</reference>
<sequence>MESASSIFIKCSVALIFGSCAGLGIVDVMEGVYGHFHRAEQSRSDAVQNDHVLRRTLIAHDSDGHKTLNEVALGVPLDDAMPACEADPEKATTLCHTPLTRTYEGSKELKADVYGFPARKDDDGNPTVTSMTVTTNLSSTVVKDVTANITRVSAYKTFLQTSQVLGTPTHVDDNYTSWSPDQGPVVLLDNTFISLYQD</sequence>
<name>A0A1D9I1E9_9BURK</name>
<keyword evidence="2" id="KW-1185">Reference proteome</keyword>
<organism evidence="1 2">
    <name type="scientific">Cupriavidus malaysiensis</name>
    <dbReference type="NCBI Taxonomy" id="367825"/>
    <lineage>
        <taxon>Bacteria</taxon>
        <taxon>Pseudomonadati</taxon>
        <taxon>Pseudomonadota</taxon>
        <taxon>Betaproteobacteria</taxon>
        <taxon>Burkholderiales</taxon>
        <taxon>Burkholderiaceae</taxon>
        <taxon>Cupriavidus</taxon>
    </lineage>
</organism>
<gene>
    <name evidence="1" type="ORF">BKK80_08665</name>
</gene>
<proteinExistence type="predicted"/>
<dbReference type="Proteomes" id="UP000177515">
    <property type="component" value="Chromosome 1"/>
</dbReference>
<protein>
    <submittedName>
        <fullName evidence="1">Uncharacterized protein</fullName>
    </submittedName>
</protein>
<evidence type="ECO:0000313" key="1">
    <source>
        <dbReference type="EMBL" id="AOZ05883.1"/>
    </source>
</evidence>
<evidence type="ECO:0000313" key="2">
    <source>
        <dbReference type="Proteomes" id="UP000177515"/>
    </source>
</evidence>
<dbReference type="RefSeq" id="WP_071068973.1">
    <property type="nucleotide sequence ID" value="NZ_CP017754.1"/>
</dbReference>